<evidence type="ECO:0000313" key="4">
    <source>
        <dbReference type="Proteomes" id="UP001500979"/>
    </source>
</evidence>
<dbReference type="SUPFAM" id="SSF48452">
    <property type="entry name" value="TPR-like"/>
    <property type="match status" value="1"/>
</dbReference>
<evidence type="ECO:0000256" key="1">
    <source>
        <dbReference type="SAM" id="MobiDB-lite"/>
    </source>
</evidence>
<dbReference type="EMBL" id="BAAAUX010000024">
    <property type="protein sequence ID" value="GAA2812580.1"/>
    <property type="molecule type" value="Genomic_DNA"/>
</dbReference>
<evidence type="ECO:0000313" key="3">
    <source>
        <dbReference type="EMBL" id="GAA2812580.1"/>
    </source>
</evidence>
<name>A0ABN3VJX0_9PSEU</name>
<feature type="compositionally biased region" description="Polar residues" evidence="1">
    <location>
        <begin position="466"/>
        <end position="485"/>
    </location>
</feature>
<sequence>MGIKKCADCGCRLARDHRGTRCSPCIRRAQTREGEQPPPPPDGFWEREDVRAAIAEQHFGRIVRLYRFAFAPPINQAAMSEWLGIGQSQVSRIERDRPPTDLAKLRQWARLLNVPQSVLWFQAADDASDASPTSGPPPNLAPYKHDDRGDDDVYRRDVLKLASAAIMSAAPWQRLADTIEHGLAPDARTIDLMQDRTTEFFHLEETTPSRTILASLIEHGVTLRDLLAVTSNEQDRRRLLSAVGETEALAGWLEFDLSKPREALKRYKEALKMAEEAGDGPLIACTLNYWSYLLASQDKSDEAVEVLARAGEHVRGSAPTTQAWVAARQAEEAARIGELATVERALERAFTAYDYARPHHERSWTSFFGASRLGSLAVSSYGRLGHRDTDSLAGSLLKSLSPSETKVRALVVSDLALSAATKADYDRADALASQALPLAVRYEASLAQDRLWELTEKLPQVPGRGVTSNLRQRITSGLSTKHQEA</sequence>
<feature type="region of interest" description="Disordered" evidence="1">
    <location>
        <begin position="465"/>
        <end position="485"/>
    </location>
</feature>
<protein>
    <recommendedName>
        <fullName evidence="2">HTH cro/C1-type domain-containing protein</fullName>
    </recommendedName>
</protein>
<dbReference type="Gene3D" id="1.10.260.40">
    <property type="entry name" value="lambda repressor-like DNA-binding domains"/>
    <property type="match status" value="1"/>
</dbReference>
<dbReference type="SUPFAM" id="SSF47413">
    <property type="entry name" value="lambda repressor-like DNA-binding domains"/>
    <property type="match status" value="1"/>
</dbReference>
<dbReference type="InterPro" id="IPR011990">
    <property type="entry name" value="TPR-like_helical_dom_sf"/>
</dbReference>
<organism evidence="3 4">
    <name type="scientific">Saccharopolyspora taberi</name>
    <dbReference type="NCBI Taxonomy" id="60895"/>
    <lineage>
        <taxon>Bacteria</taxon>
        <taxon>Bacillati</taxon>
        <taxon>Actinomycetota</taxon>
        <taxon>Actinomycetes</taxon>
        <taxon>Pseudonocardiales</taxon>
        <taxon>Pseudonocardiaceae</taxon>
        <taxon>Saccharopolyspora</taxon>
    </lineage>
</organism>
<dbReference type="InterPro" id="IPR001387">
    <property type="entry name" value="Cro/C1-type_HTH"/>
</dbReference>
<dbReference type="Gene3D" id="1.25.40.10">
    <property type="entry name" value="Tetratricopeptide repeat domain"/>
    <property type="match status" value="1"/>
</dbReference>
<dbReference type="PROSITE" id="PS50943">
    <property type="entry name" value="HTH_CROC1"/>
    <property type="match status" value="1"/>
</dbReference>
<proteinExistence type="predicted"/>
<feature type="domain" description="HTH cro/C1-type" evidence="2">
    <location>
        <begin position="74"/>
        <end position="119"/>
    </location>
</feature>
<dbReference type="InterPro" id="IPR010982">
    <property type="entry name" value="Lambda_DNA-bd_dom_sf"/>
</dbReference>
<dbReference type="CDD" id="cd00093">
    <property type="entry name" value="HTH_XRE"/>
    <property type="match status" value="1"/>
</dbReference>
<keyword evidence="4" id="KW-1185">Reference proteome</keyword>
<comment type="caution">
    <text evidence="3">The sequence shown here is derived from an EMBL/GenBank/DDBJ whole genome shotgun (WGS) entry which is preliminary data.</text>
</comment>
<feature type="region of interest" description="Disordered" evidence="1">
    <location>
        <begin position="125"/>
        <end position="149"/>
    </location>
</feature>
<accession>A0ABN3VJX0</accession>
<reference evidence="3 4" key="1">
    <citation type="journal article" date="2019" name="Int. J. Syst. Evol. Microbiol.">
        <title>The Global Catalogue of Microorganisms (GCM) 10K type strain sequencing project: providing services to taxonomists for standard genome sequencing and annotation.</title>
        <authorList>
            <consortium name="The Broad Institute Genomics Platform"/>
            <consortium name="The Broad Institute Genome Sequencing Center for Infectious Disease"/>
            <person name="Wu L."/>
            <person name="Ma J."/>
        </authorList>
    </citation>
    <scope>NUCLEOTIDE SEQUENCE [LARGE SCALE GENOMIC DNA]</scope>
    <source>
        <strain evidence="3 4">JCM 9383</strain>
    </source>
</reference>
<evidence type="ECO:0000259" key="2">
    <source>
        <dbReference type="PROSITE" id="PS50943"/>
    </source>
</evidence>
<dbReference type="Proteomes" id="UP001500979">
    <property type="component" value="Unassembled WGS sequence"/>
</dbReference>
<gene>
    <name evidence="3" type="ORF">GCM10010470_55000</name>
</gene>